<dbReference type="Proteomes" id="UP001221208">
    <property type="component" value="Unassembled WGS sequence"/>
</dbReference>
<feature type="compositionally biased region" description="Polar residues" evidence="6">
    <location>
        <begin position="228"/>
        <end position="241"/>
    </location>
</feature>
<dbReference type="PANTHER" id="PTHR32309">
    <property type="entry name" value="TYROSINE-PROTEIN KINASE"/>
    <property type="match status" value="1"/>
</dbReference>
<evidence type="ECO:0000256" key="4">
    <source>
        <dbReference type="ARBA" id="ARBA00022989"/>
    </source>
</evidence>
<dbReference type="RefSeq" id="WP_273670273.1">
    <property type="nucleotide sequence ID" value="NZ_JAQQXR010000002.1"/>
</dbReference>
<keyword evidence="3 7" id="KW-0812">Transmembrane</keyword>
<evidence type="ECO:0000313" key="10">
    <source>
        <dbReference type="Proteomes" id="UP001221208"/>
    </source>
</evidence>
<organism evidence="9 10">
    <name type="scientific">Janthinobacterium fluminis</name>
    <dbReference type="NCBI Taxonomy" id="2987524"/>
    <lineage>
        <taxon>Bacteria</taxon>
        <taxon>Pseudomonadati</taxon>
        <taxon>Pseudomonadota</taxon>
        <taxon>Betaproteobacteria</taxon>
        <taxon>Burkholderiales</taxon>
        <taxon>Oxalobacteraceae</taxon>
        <taxon>Janthinobacterium</taxon>
    </lineage>
</organism>
<dbReference type="EMBL" id="JAQQXR010000002">
    <property type="protein sequence ID" value="MDC8757603.1"/>
    <property type="molecule type" value="Genomic_DNA"/>
</dbReference>
<evidence type="ECO:0000256" key="3">
    <source>
        <dbReference type="ARBA" id="ARBA00022692"/>
    </source>
</evidence>
<evidence type="ECO:0000256" key="6">
    <source>
        <dbReference type="SAM" id="MobiDB-lite"/>
    </source>
</evidence>
<evidence type="ECO:0000256" key="5">
    <source>
        <dbReference type="ARBA" id="ARBA00023136"/>
    </source>
</evidence>
<sequence length="469" mass="51174">MNFPQFLLILRARKWILLITLLVTVSATVVVSLLLPKTYKGTASLLLNYKGIDPVTGLTMPAQLLPGYMATQMDIISSKNVALRVVDHLGLARSEGVLAQYNAATAGKGTIRDWLADLLLAKLEAVPSRESSVVDISFKGGDPKFVADIANAFADEYQKTSIQLKVDPLRKASTYFSEQTKLLRDNVELAQSRLSKYQQEHGIVSVDNRLDVESNRLNDLSAQLVGAQGQSMEATSRQRMASGNGAAESPDVAANPLVLNLKMSLSNAEAKLAEVGQRLGNNHPQYESAKAEVEKLRGDLKESMRVTSNSVGNTAGILQQREGAVRAALELQKAKVLELNRTRDEMGVLAKDVESAQRAFDITSQRFSQTRIEGLSEQSDIAILNPAVPPTQPTGPKVLLNTMLSLFLGTLLGVGLSLLAEMLDRRVRSNDDLAELLQIPVFGSIAWTAPKRSRLAGMKMFLPRRARTQ</sequence>
<dbReference type="Pfam" id="PF02706">
    <property type="entry name" value="Wzz"/>
    <property type="match status" value="1"/>
</dbReference>
<dbReference type="InterPro" id="IPR003856">
    <property type="entry name" value="LPS_length_determ_N"/>
</dbReference>
<evidence type="ECO:0000256" key="2">
    <source>
        <dbReference type="ARBA" id="ARBA00022475"/>
    </source>
</evidence>
<evidence type="ECO:0000259" key="8">
    <source>
        <dbReference type="Pfam" id="PF02706"/>
    </source>
</evidence>
<feature type="transmembrane region" description="Helical" evidence="7">
    <location>
        <begin position="15"/>
        <end position="35"/>
    </location>
</feature>
<comment type="caution">
    <text evidence="9">The sequence shown here is derived from an EMBL/GenBank/DDBJ whole genome shotgun (WGS) entry which is preliminary data.</text>
</comment>
<proteinExistence type="predicted"/>
<protein>
    <submittedName>
        <fullName evidence="9">Chain length determinant protein EpsF</fullName>
    </submittedName>
</protein>
<feature type="domain" description="Polysaccharide chain length determinant N-terminal" evidence="8">
    <location>
        <begin position="8"/>
        <end position="89"/>
    </location>
</feature>
<gene>
    <name evidence="9" type="primary">epsF</name>
    <name evidence="9" type="ORF">OIK44_08395</name>
</gene>
<evidence type="ECO:0000256" key="7">
    <source>
        <dbReference type="SAM" id="Phobius"/>
    </source>
</evidence>
<keyword evidence="2" id="KW-1003">Cell membrane</keyword>
<dbReference type="InterPro" id="IPR017468">
    <property type="entry name" value="Chain_len_reg_EpsF"/>
</dbReference>
<name>A0ABT5JZL8_9BURK</name>
<feature type="transmembrane region" description="Helical" evidence="7">
    <location>
        <begin position="398"/>
        <end position="420"/>
    </location>
</feature>
<keyword evidence="4 7" id="KW-1133">Transmembrane helix</keyword>
<dbReference type="PANTHER" id="PTHR32309:SF13">
    <property type="entry name" value="FERRIC ENTEROBACTIN TRANSPORT PROTEIN FEPE"/>
    <property type="match status" value="1"/>
</dbReference>
<accession>A0ABT5JZL8</accession>
<dbReference type="InterPro" id="IPR050445">
    <property type="entry name" value="Bact_polysacc_biosynth/exp"/>
</dbReference>
<keyword evidence="10" id="KW-1185">Reference proteome</keyword>
<reference evidence="9 10" key="1">
    <citation type="submission" date="2022-10" db="EMBL/GenBank/DDBJ databases">
        <title>Janthinobacterium sp. hw3 Genome sequencing.</title>
        <authorList>
            <person name="Park S."/>
        </authorList>
    </citation>
    <scope>NUCLEOTIDE SEQUENCE [LARGE SCALE GENOMIC DNA]</scope>
    <source>
        <strain evidence="10">hw3</strain>
    </source>
</reference>
<feature type="region of interest" description="Disordered" evidence="6">
    <location>
        <begin position="228"/>
        <end position="250"/>
    </location>
</feature>
<evidence type="ECO:0000256" key="1">
    <source>
        <dbReference type="ARBA" id="ARBA00004651"/>
    </source>
</evidence>
<comment type="subcellular location">
    <subcellularLocation>
        <location evidence="1">Cell membrane</location>
        <topology evidence="1">Multi-pass membrane protein</topology>
    </subcellularLocation>
</comment>
<evidence type="ECO:0000313" key="9">
    <source>
        <dbReference type="EMBL" id="MDC8757603.1"/>
    </source>
</evidence>
<dbReference type="NCBIfam" id="TIGR03017">
    <property type="entry name" value="EpsF"/>
    <property type="match status" value="1"/>
</dbReference>
<keyword evidence="5 7" id="KW-0472">Membrane</keyword>